<name>A0A4V1LT35_9GAMM</name>
<dbReference type="EMBL" id="PEIB01000006">
    <property type="protein sequence ID" value="RXJ73818.1"/>
    <property type="molecule type" value="Genomic_DNA"/>
</dbReference>
<evidence type="ECO:0000313" key="2">
    <source>
        <dbReference type="Proteomes" id="UP000290287"/>
    </source>
</evidence>
<reference evidence="1 2" key="1">
    <citation type="submission" date="2017-10" db="EMBL/GenBank/DDBJ databases">
        <title>Nyctiphanis sp. nov., isolated from the stomach of the euphausiid Nyctiphanes simplex (Hansen, 1911) in the Gulf of California.</title>
        <authorList>
            <person name="Gomez-Gil B."/>
            <person name="Aguilar-Mendez M."/>
            <person name="Lopez-Cortes A."/>
            <person name="Gomez-Gutierrez J."/>
            <person name="Roque A."/>
            <person name="Lang E."/>
            <person name="Gonzalez-Castillo A."/>
        </authorList>
    </citation>
    <scope>NUCLEOTIDE SEQUENCE [LARGE SCALE GENOMIC DNA]</scope>
    <source>
        <strain evidence="1 2">CAIM 600</strain>
    </source>
</reference>
<sequence>MTEKAVEEGFDHDKWQRQIAELIDNSPFRHFPATLFSILSECVTLDAGMLVDERLGSRPELIADSAISPSLRPHIIDNYFSGAIYSTLSASHRHQGLKRGFILSTALHPMTFVKVSIILPTTQRLNSTMTVSSSPHQTHIPDCLWQLVAMRATPDFQLMR</sequence>
<evidence type="ECO:0000313" key="1">
    <source>
        <dbReference type="EMBL" id="RXJ73818.1"/>
    </source>
</evidence>
<dbReference type="RefSeq" id="WP_129121750.1">
    <property type="nucleotide sequence ID" value="NZ_PEIB01000006.1"/>
</dbReference>
<keyword evidence="2" id="KW-1185">Reference proteome</keyword>
<dbReference type="AlphaFoldDB" id="A0A4V1LT35"/>
<dbReference type="Proteomes" id="UP000290287">
    <property type="component" value="Unassembled WGS sequence"/>
</dbReference>
<gene>
    <name evidence="1" type="ORF">CS022_07420</name>
</gene>
<accession>A0A4V1LT35</accession>
<organism evidence="1 2">
    <name type="scientific">Veronia nyctiphanis</name>
    <dbReference type="NCBI Taxonomy" id="1278244"/>
    <lineage>
        <taxon>Bacteria</taxon>
        <taxon>Pseudomonadati</taxon>
        <taxon>Pseudomonadota</taxon>
        <taxon>Gammaproteobacteria</taxon>
        <taxon>Vibrionales</taxon>
        <taxon>Vibrionaceae</taxon>
        <taxon>Veronia</taxon>
    </lineage>
</organism>
<protein>
    <submittedName>
        <fullName evidence="1">Uncharacterized protein</fullName>
    </submittedName>
</protein>
<proteinExistence type="predicted"/>
<comment type="caution">
    <text evidence="1">The sequence shown here is derived from an EMBL/GenBank/DDBJ whole genome shotgun (WGS) entry which is preliminary data.</text>
</comment>